<name>A0ABN0VTV9_9BACI</name>
<gene>
    <name evidence="1" type="ORF">GCM10008967_04730</name>
</gene>
<dbReference type="Proteomes" id="UP001500782">
    <property type="component" value="Unassembled WGS sequence"/>
</dbReference>
<protein>
    <submittedName>
        <fullName evidence="1">Uncharacterized protein</fullName>
    </submittedName>
</protein>
<evidence type="ECO:0000313" key="1">
    <source>
        <dbReference type="EMBL" id="GAA0317223.1"/>
    </source>
</evidence>
<accession>A0ABN0VTV9</accession>
<reference evidence="1 2" key="1">
    <citation type="journal article" date="2019" name="Int. J. Syst. Evol. Microbiol.">
        <title>The Global Catalogue of Microorganisms (GCM) 10K type strain sequencing project: providing services to taxonomists for standard genome sequencing and annotation.</title>
        <authorList>
            <consortium name="The Broad Institute Genomics Platform"/>
            <consortium name="The Broad Institute Genome Sequencing Center for Infectious Disease"/>
            <person name="Wu L."/>
            <person name="Ma J."/>
        </authorList>
    </citation>
    <scope>NUCLEOTIDE SEQUENCE [LARGE SCALE GENOMIC DNA]</scope>
    <source>
        <strain evidence="1 2">JCM 9731</strain>
    </source>
</reference>
<sequence>MTLKRIFASIIVFTFVIGLFSIGSSTSTLATPDPDGVEGTSKLIEVSEDEKETILNALQKNEKLLEFKTKRNESAKEMAASKGNGLVNIGDIEEKIKKDKSLIQLQVFNAETNESVLTKTARSLQALNGVKIKPSEDMIEKHKNDPFYSVDYTLILSTTNYTGFYDFTQFYINDRKGIHPDQLTHILEYNKENQMLDSIDMNFFKNQTVTAELQEPSDDTVSIACIACVGDIYTVKSTTYYYDWVDVAELNAIKGVTAKHTFSSSSGVSFEVKVAASGAGVESSGTVSNSLDSTQWWGPISGSSISSPGRLLTTKYQFKKTVYEKVKGTGPDEYTRVGVHDHIGSAGYGAYVYGNGSNYDSNSSQHEYRPPSGFSITQRYSNSWTGQAGTTAYGYGISLRVTSSSSSSNKSEYTFSSGAYDTYKVYYYGSKNRLTAKNF</sequence>
<dbReference type="EMBL" id="BAAADJ010000004">
    <property type="protein sequence ID" value="GAA0317223.1"/>
    <property type="molecule type" value="Genomic_DNA"/>
</dbReference>
<evidence type="ECO:0000313" key="2">
    <source>
        <dbReference type="Proteomes" id="UP001500782"/>
    </source>
</evidence>
<proteinExistence type="predicted"/>
<organism evidence="1 2">
    <name type="scientific">Bacillus carboniphilus</name>
    <dbReference type="NCBI Taxonomy" id="86663"/>
    <lineage>
        <taxon>Bacteria</taxon>
        <taxon>Bacillati</taxon>
        <taxon>Bacillota</taxon>
        <taxon>Bacilli</taxon>
        <taxon>Bacillales</taxon>
        <taxon>Bacillaceae</taxon>
        <taxon>Bacillus</taxon>
    </lineage>
</organism>
<keyword evidence="2" id="KW-1185">Reference proteome</keyword>
<comment type="caution">
    <text evidence="1">The sequence shown here is derived from an EMBL/GenBank/DDBJ whole genome shotgun (WGS) entry which is preliminary data.</text>
</comment>